<name>A0A183CJL6_GLOPA</name>
<dbReference type="Proteomes" id="UP000050741">
    <property type="component" value="Unassembled WGS sequence"/>
</dbReference>
<dbReference type="SUPFAM" id="SSF51735">
    <property type="entry name" value="NAD(P)-binding Rossmann-fold domains"/>
    <property type="match status" value="1"/>
</dbReference>
<dbReference type="PROSITE" id="PS51257">
    <property type="entry name" value="PROKAR_LIPOPROTEIN"/>
    <property type="match status" value="1"/>
</dbReference>
<evidence type="ECO:0000313" key="4">
    <source>
        <dbReference type="WBParaSite" id="GPLIN_001307200"/>
    </source>
</evidence>
<sequence length="183" mass="20196">MGEKGEKILKLGGVTNLFAGCRDPDQAQELKELAKCNKALKLVKIDVSSDESIKNAVSDVYKVLGSDDELNTLINNAGILEKDQNRPLITVCNHRCVMDDPFLWSMFTFLSSRSVVVCPLFEGQAFFSKELITAWKGSIPMVGHRPIDRRIKQTSNAFADLGAWNGKRVDDAGAIPPEILENS</sequence>
<reference evidence="4" key="2">
    <citation type="submission" date="2016-06" db="UniProtKB">
        <authorList>
            <consortium name="WormBaseParasite"/>
        </authorList>
    </citation>
    <scope>IDENTIFICATION</scope>
</reference>
<organism evidence="3 4">
    <name type="scientific">Globodera pallida</name>
    <name type="common">Potato cyst nematode worm</name>
    <name type="synonym">Heterodera pallida</name>
    <dbReference type="NCBI Taxonomy" id="36090"/>
    <lineage>
        <taxon>Eukaryota</taxon>
        <taxon>Metazoa</taxon>
        <taxon>Ecdysozoa</taxon>
        <taxon>Nematoda</taxon>
        <taxon>Chromadorea</taxon>
        <taxon>Rhabditida</taxon>
        <taxon>Tylenchina</taxon>
        <taxon>Tylenchomorpha</taxon>
        <taxon>Tylenchoidea</taxon>
        <taxon>Heteroderidae</taxon>
        <taxon>Heteroderinae</taxon>
        <taxon>Globodera</taxon>
    </lineage>
</organism>
<dbReference type="GO" id="GO:0005737">
    <property type="term" value="C:cytoplasm"/>
    <property type="evidence" value="ECO:0007669"/>
    <property type="project" value="TreeGrafter"/>
</dbReference>
<dbReference type="InterPro" id="IPR051468">
    <property type="entry name" value="Fungal_SecMetab_SDRs"/>
</dbReference>
<evidence type="ECO:0000313" key="3">
    <source>
        <dbReference type="Proteomes" id="UP000050741"/>
    </source>
</evidence>
<dbReference type="PANTHER" id="PTHR43544:SF7">
    <property type="entry name" value="NADB-LER2"/>
    <property type="match status" value="1"/>
</dbReference>
<protein>
    <submittedName>
        <fullName evidence="4">PlsC domain-containing protein</fullName>
    </submittedName>
</protein>
<dbReference type="AlphaFoldDB" id="A0A183CJL6"/>
<dbReference type="PANTHER" id="PTHR43544">
    <property type="entry name" value="SHORT-CHAIN DEHYDROGENASE/REDUCTASE"/>
    <property type="match status" value="1"/>
</dbReference>
<keyword evidence="2" id="KW-0560">Oxidoreductase</keyword>
<dbReference type="GO" id="GO:0016491">
    <property type="term" value="F:oxidoreductase activity"/>
    <property type="evidence" value="ECO:0007669"/>
    <property type="project" value="UniProtKB-KW"/>
</dbReference>
<reference evidence="3" key="1">
    <citation type="submission" date="2014-05" db="EMBL/GenBank/DDBJ databases">
        <title>The genome and life-stage specific transcriptomes of Globodera pallida elucidate key aspects of plant parasitism by a cyst nematode.</title>
        <authorList>
            <person name="Cotton J.A."/>
            <person name="Lilley C.J."/>
            <person name="Jones L.M."/>
            <person name="Kikuchi T."/>
            <person name="Reid A.J."/>
            <person name="Thorpe P."/>
            <person name="Tsai I.J."/>
            <person name="Beasley H."/>
            <person name="Blok V."/>
            <person name="Cock P.J.A."/>
            <person name="Van den Akker S.E."/>
            <person name="Holroyd N."/>
            <person name="Hunt M."/>
            <person name="Mantelin S."/>
            <person name="Naghra H."/>
            <person name="Pain A."/>
            <person name="Palomares-Rius J.E."/>
            <person name="Zarowiecki M."/>
            <person name="Berriman M."/>
            <person name="Jones J.T."/>
            <person name="Urwin P.E."/>
        </authorList>
    </citation>
    <scope>NUCLEOTIDE SEQUENCE [LARGE SCALE GENOMIC DNA]</scope>
    <source>
        <strain evidence="3">Lindley</strain>
    </source>
</reference>
<dbReference type="InterPro" id="IPR036291">
    <property type="entry name" value="NAD(P)-bd_dom_sf"/>
</dbReference>
<evidence type="ECO:0000256" key="2">
    <source>
        <dbReference type="ARBA" id="ARBA00023002"/>
    </source>
</evidence>
<dbReference type="Gene3D" id="3.40.50.720">
    <property type="entry name" value="NAD(P)-binding Rossmann-like Domain"/>
    <property type="match status" value="1"/>
</dbReference>
<proteinExistence type="predicted"/>
<keyword evidence="1" id="KW-0521">NADP</keyword>
<keyword evidence="3" id="KW-1185">Reference proteome</keyword>
<dbReference type="WBParaSite" id="GPLIN_001307200">
    <property type="protein sequence ID" value="GPLIN_001307200"/>
    <property type="gene ID" value="GPLIN_001307200"/>
</dbReference>
<evidence type="ECO:0000256" key="1">
    <source>
        <dbReference type="ARBA" id="ARBA00022857"/>
    </source>
</evidence>
<accession>A0A183CJL6</accession>